<comment type="caution">
    <text evidence="1">The sequence shown here is derived from an EMBL/GenBank/DDBJ whole genome shotgun (WGS) entry which is preliminary data.</text>
</comment>
<reference evidence="1 2" key="1">
    <citation type="submission" date="2009-10" db="EMBL/GenBank/DDBJ databases">
        <authorList>
            <person name="Qin X."/>
            <person name="Bachman B."/>
            <person name="Battles P."/>
            <person name="Bell A."/>
            <person name="Bess C."/>
            <person name="Bickham C."/>
            <person name="Chaboub L."/>
            <person name="Chen D."/>
            <person name="Coyle M."/>
            <person name="Deiros D.R."/>
            <person name="Dinh H."/>
            <person name="Forbes L."/>
            <person name="Fowler G."/>
            <person name="Francisco L."/>
            <person name="Fu Q."/>
            <person name="Gubbala S."/>
            <person name="Hale W."/>
            <person name="Han Y."/>
            <person name="Hemphill L."/>
            <person name="Highlander S.K."/>
            <person name="Hirani K."/>
            <person name="Hogues M."/>
            <person name="Jackson L."/>
            <person name="Jakkamsetti A."/>
            <person name="Javaid M."/>
            <person name="Jiang H."/>
            <person name="Korchina V."/>
            <person name="Kovar C."/>
            <person name="Lara F."/>
            <person name="Lee S."/>
            <person name="Mata R."/>
            <person name="Mathew T."/>
            <person name="Moen C."/>
            <person name="Morales K."/>
            <person name="Munidasa M."/>
            <person name="Nazareth L."/>
            <person name="Ngo R."/>
            <person name="Nguyen L."/>
            <person name="Okwuonu G."/>
            <person name="Ongeri F."/>
            <person name="Patil S."/>
            <person name="Petrosino J."/>
            <person name="Pham C."/>
            <person name="Pham P."/>
            <person name="Pu L.-L."/>
            <person name="Puazo M."/>
            <person name="Raj R."/>
            <person name="Reid J."/>
            <person name="Rouhana J."/>
            <person name="Saada N."/>
            <person name="Shang Y."/>
            <person name="Simmons D."/>
            <person name="Thornton R."/>
            <person name="Warren J."/>
            <person name="Weissenberger G."/>
            <person name="Zhang J."/>
            <person name="Zhang L."/>
            <person name="Zhou C."/>
            <person name="Zhu D."/>
            <person name="Muzny D."/>
            <person name="Worley K."/>
            <person name="Gibbs R."/>
        </authorList>
    </citation>
    <scope>NUCLEOTIDE SEQUENCE [LARGE SCALE GENOMIC DNA]</scope>
    <source>
        <strain evidence="1 2">DSM 17361</strain>
    </source>
</reference>
<organism evidence="1 2">
    <name type="scientific">Hallella bergensis DSM 17361</name>
    <dbReference type="NCBI Taxonomy" id="585502"/>
    <lineage>
        <taxon>Bacteria</taxon>
        <taxon>Pseudomonadati</taxon>
        <taxon>Bacteroidota</taxon>
        <taxon>Bacteroidia</taxon>
        <taxon>Bacteroidales</taxon>
        <taxon>Prevotellaceae</taxon>
        <taxon>Hallella</taxon>
    </lineage>
</organism>
<dbReference type="EMBL" id="ACKS01000085">
    <property type="protein sequence ID" value="EFA43200.1"/>
    <property type="molecule type" value="Genomic_DNA"/>
</dbReference>
<gene>
    <name evidence="1" type="ORF">HMPREF0645_2427</name>
</gene>
<evidence type="ECO:0000313" key="2">
    <source>
        <dbReference type="Proteomes" id="UP000003160"/>
    </source>
</evidence>
<proteinExistence type="predicted"/>
<dbReference type="HOGENOM" id="CLU_3046526_0_0_10"/>
<dbReference type="Proteomes" id="UP000003160">
    <property type="component" value="Unassembled WGS sequence"/>
</dbReference>
<accession>D1PZP2</accession>
<evidence type="ECO:0000313" key="1">
    <source>
        <dbReference type="EMBL" id="EFA43200.1"/>
    </source>
</evidence>
<name>D1PZP2_9BACT</name>
<protein>
    <submittedName>
        <fullName evidence="1">Uncharacterized protein</fullName>
    </submittedName>
</protein>
<dbReference type="AlphaFoldDB" id="D1PZP2"/>
<sequence>MMKAPCKFFLANCLAIRKISCNFAPAFRGTMPNFCYVTYYNNKIKTRQNDYCTR</sequence>
<keyword evidence="2" id="KW-1185">Reference proteome</keyword>